<dbReference type="SUPFAM" id="SSF56176">
    <property type="entry name" value="FAD-binding/transporter-associated domain-like"/>
    <property type="match status" value="1"/>
</dbReference>
<dbReference type="InterPro" id="IPR036683">
    <property type="entry name" value="CO_DH_flav_C_dom_sf"/>
</dbReference>
<sequence length="271" mass="29156">MKAIAYTLARAADLNAVITQLQEDEFYKVIAGGQSLGAMLNLRLAQPGRLVDLDGIDTLRKAEVIADELLLGAMTTHAEIEDGQVPDVTFGMLAHVARGIAYRAVRNRGTLGGSLCHADPAADWVTAMVALGAQCDTTGPEGTRRIPAAQFMTSAFEPDLQPAEILARIHIPAFSPSARWSYRKHCRKVGEFAMAIVAGVLDPDRGVERLVFGALDGTPHLVERDGLFRELADPRTRAAFLASADLPLPATSRAWHADLLARVLADIGEIQ</sequence>
<dbReference type="PROSITE" id="PS51387">
    <property type="entry name" value="FAD_PCMH"/>
    <property type="match status" value="1"/>
</dbReference>
<comment type="caution">
    <text evidence="5">The sequence shown here is derived from an EMBL/GenBank/DDBJ whole genome shotgun (WGS) entry which is preliminary data.</text>
</comment>
<dbReference type="PANTHER" id="PTHR42659">
    <property type="entry name" value="XANTHINE DEHYDROGENASE SUBUNIT C-RELATED"/>
    <property type="match status" value="1"/>
</dbReference>
<dbReference type="Proteomes" id="UP000264036">
    <property type="component" value="Unassembled WGS sequence"/>
</dbReference>
<keyword evidence="3" id="KW-0560">Oxidoreductase</keyword>
<feature type="domain" description="FAD-binding PCMH-type" evidence="4">
    <location>
        <begin position="1"/>
        <end position="176"/>
    </location>
</feature>
<dbReference type="Pfam" id="PF00941">
    <property type="entry name" value="FAD_binding_5"/>
    <property type="match status" value="1"/>
</dbReference>
<dbReference type="AlphaFoldDB" id="A0A356LIF1"/>
<dbReference type="InterPro" id="IPR036318">
    <property type="entry name" value="FAD-bd_PCMH-like_sf"/>
</dbReference>
<reference evidence="5 6" key="1">
    <citation type="journal article" date="2018" name="Nat. Biotechnol.">
        <title>A standardized bacterial taxonomy based on genome phylogeny substantially revises the tree of life.</title>
        <authorList>
            <person name="Parks D.H."/>
            <person name="Chuvochina M."/>
            <person name="Waite D.W."/>
            <person name="Rinke C."/>
            <person name="Skarshewski A."/>
            <person name="Chaumeil P.A."/>
            <person name="Hugenholtz P."/>
        </authorList>
    </citation>
    <scope>NUCLEOTIDE SEQUENCE [LARGE SCALE GENOMIC DNA]</scope>
    <source>
        <strain evidence="5">UBA10707</strain>
    </source>
</reference>
<name>A0A356LIF1_9BURK</name>
<dbReference type="InterPro" id="IPR002346">
    <property type="entry name" value="Mopterin_DH_FAD-bd"/>
</dbReference>
<keyword evidence="2" id="KW-0274">FAD</keyword>
<dbReference type="InterPro" id="IPR016167">
    <property type="entry name" value="FAD-bd_PCMH_sub1"/>
</dbReference>
<proteinExistence type="predicted"/>
<dbReference type="Gene3D" id="3.30.465.10">
    <property type="match status" value="1"/>
</dbReference>
<dbReference type="InterPro" id="IPR016169">
    <property type="entry name" value="FAD-bd_PCMH_sub2"/>
</dbReference>
<accession>A0A356LIF1</accession>
<evidence type="ECO:0000313" key="5">
    <source>
        <dbReference type="EMBL" id="HBP30747.1"/>
    </source>
</evidence>
<dbReference type="GO" id="GO:0071949">
    <property type="term" value="F:FAD binding"/>
    <property type="evidence" value="ECO:0007669"/>
    <property type="project" value="InterPro"/>
</dbReference>
<dbReference type="PANTHER" id="PTHR42659:SF2">
    <property type="entry name" value="XANTHINE DEHYDROGENASE SUBUNIT C-RELATED"/>
    <property type="match status" value="1"/>
</dbReference>
<keyword evidence="1" id="KW-0285">Flavoprotein</keyword>
<evidence type="ECO:0000256" key="1">
    <source>
        <dbReference type="ARBA" id="ARBA00022630"/>
    </source>
</evidence>
<protein>
    <submittedName>
        <fullName evidence="5">Carbon monoxide dehydrogenase</fullName>
    </submittedName>
</protein>
<dbReference type="Gene3D" id="3.30.43.10">
    <property type="entry name" value="Uridine Diphospho-n-acetylenolpyruvylglucosamine Reductase, domain 2"/>
    <property type="match status" value="1"/>
</dbReference>
<gene>
    <name evidence="5" type="ORF">DD666_15170</name>
</gene>
<evidence type="ECO:0000256" key="3">
    <source>
        <dbReference type="ARBA" id="ARBA00023002"/>
    </source>
</evidence>
<dbReference type="EMBL" id="DOEK01000030">
    <property type="protein sequence ID" value="HBP30747.1"/>
    <property type="molecule type" value="Genomic_DNA"/>
</dbReference>
<dbReference type="GO" id="GO:0016491">
    <property type="term" value="F:oxidoreductase activity"/>
    <property type="evidence" value="ECO:0007669"/>
    <property type="project" value="UniProtKB-KW"/>
</dbReference>
<evidence type="ECO:0000313" key="6">
    <source>
        <dbReference type="Proteomes" id="UP000264036"/>
    </source>
</evidence>
<evidence type="ECO:0000256" key="2">
    <source>
        <dbReference type="ARBA" id="ARBA00022827"/>
    </source>
</evidence>
<dbReference type="InterPro" id="IPR016166">
    <property type="entry name" value="FAD-bd_PCMH"/>
</dbReference>
<dbReference type="InterPro" id="IPR051312">
    <property type="entry name" value="Diverse_Substr_Oxidored"/>
</dbReference>
<organism evidence="5 6">
    <name type="scientific">Advenella kashmirensis</name>
    <dbReference type="NCBI Taxonomy" id="310575"/>
    <lineage>
        <taxon>Bacteria</taxon>
        <taxon>Pseudomonadati</taxon>
        <taxon>Pseudomonadota</taxon>
        <taxon>Betaproteobacteria</taxon>
        <taxon>Burkholderiales</taxon>
        <taxon>Alcaligenaceae</taxon>
    </lineage>
</organism>
<evidence type="ECO:0000259" key="4">
    <source>
        <dbReference type="PROSITE" id="PS51387"/>
    </source>
</evidence>
<dbReference type="SUPFAM" id="SSF55447">
    <property type="entry name" value="CO dehydrogenase flavoprotein C-terminal domain-like"/>
    <property type="match status" value="1"/>
</dbReference>